<dbReference type="GO" id="GO:0005739">
    <property type="term" value="C:mitochondrion"/>
    <property type="evidence" value="ECO:0007669"/>
    <property type="project" value="InterPro"/>
</dbReference>
<keyword evidence="1" id="KW-1133">Transmembrane helix</keyword>
<keyword evidence="1" id="KW-0472">Membrane</keyword>
<dbReference type="STRING" id="174720.A0A0N5B2H3"/>
<organism evidence="2 3">
    <name type="scientific">Strongyloides papillosus</name>
    <name type="common">Intestinal threadworm</name>
    <dbReference type="NCBI Taxonomy" id="174720"/>
    <lineage>
        <taxon>Eukaryota</taxon>
        <taxon>Metazoa</taxon>
        <taxon>Ecdysozoa</taxon>
        <taxon>Nematoda</taxon>
        <taxon>Chromadorea</taxon>
        <taxon>Rhabditida</taxon>
        <taxon>Tylenchina</taxon>
        <taxon>Panagrolaimomorpha</taxon>
        <taxon>Strongyloidoidea</taxon>
        <taxon>Strongyloididae</taxon>
        <taxon>Strongyloides</taxon>
    </lineage>
</organism>
<evidence type="ECO:0000256" key="1">
    <source>
        <dbReference type="SAM" id="Phobius"/>
    </source>
</evidence>
<dbReference type="WBParaSite" id="SPAL_0000028000.1">
    <property type="protein sequence ID" value="SPAL_0000028000.1"/>
    <property type="gene ID" value="SPAL_0000028000"/>
</dbReference>
<dbReference type="AlphaFoldDB" id="A0A0N5B2H3"/>
<evidence type="ECO:0000313" key="2">
    <source>
        <dbReference type="Proteomes" id="UP000046392"/>
    </source>
</evidence>
<name>A0A0N5B2H3_STREA</name>
<accession>A0A0N5B2H3</accession>
<dbReference type="Proteomes" id="UP000046392">
    <property type="component" value="Unplaced"/>
</dbReference>
<dbReference type="InterPro" id="IPR008699">
    <property type="entry name" value="NDUFB8"/>
</dbReference>
<keyword evidence="2" id="KW-1185">Reference proteome</keyword>
<protein>
    <submittedName>
        <fullName evidence="3">NADH dehydrogenase [ubiquinone] 1 beta subcomplex subunit 4</fullName>
    </submittedName>
</protein>
<feature type="transmembrane region" description="Helical" evidence="1">
    <location>
        <begin position="58"/>
        <end position="79"/>
    </location>
</feature>
<sequence length="88" mass="10589">MDPSDPIRAVTFDHKDPYEAWTDRLHRRNWDELVPMDLMTHRGDRFTFTGFEEKQFRFWTGCLIFLRVLFPMGVLGYIFTNSDQNTLK</sequence>
<dbReference type="Pfam" id="PF05821">
    <property type="entry name" value="NDUF_B8"/>
    <property type="match status" value="1"/>
</dbReference>
<keyword evidence="1" id="KW-0812">Transmembrane</keyword>
<reference evidence="3" key="1">
    <citation type="submission" date="2017-02" db="UniProtKB">
        <authorList>
            <consortium name="WormBaseParasite"/>
        </authorList>
    </citation>
    <scope>IDENTIFICATION</scope>
</reference>
<proteinExistence type="predicted"/>
<evidence type="ECO:0000313" key="3">
    <source>
        <dbReference type="WBParaSite" id="SPAL_0000028000.1"/>
    </source>
</evidence>